<evidence type="ECO:0000313" key="8">
    <source>
        <dbReference type="EMBL" id="SDH69556.1"/>
    </source>
</evidence>
<dbReference type="GO" id="GO:0003677">
    <property type="term" value="F:DNA binding"/>
    <property type="evidence" value="ECO:0007669"/>
    <property type="project" value="UniProtKB-UniRule"/>
</dbReference>
<gene>
    <name evidence="8" type="ORF">SAMN05421742_11048</name>
</gene>
<keyword evidence="4" id="KW-0233">DNA recombination</keyword>
<dbReference type="PANTHER" id="PTHR30349:SF41">
    <property type="entry name" value="INTEGRASE_RECOMBINASE PROTEIN MJ0367-RELATED"/>
    <property type="match status" value="1"/>
</dbReference>
<dbReference type="Pfam" id="PF00589">
    <property type="entry name" value="Phage_integrase"/>
    <property type="match status" value="1"/>
</dbReference>
<dbReference type="PROSITE" id="PS51900">
    <property type="entry name" value="CB"/>
    <property type="match status" value="1"/>
</dbReference>
<evidence type="ECO:0000259" key="7">
    <source>
        <dbReference type="PROSITE" id="PS51900"/>
    </source>
</evidence>
<evidence type="ECO:0000256" key="2">
    <source>
        <dbReference type="ARBA" id="ARBA00022908"/>
    </source>
</evidence>
<dbReference type="Proteomes" id="UP000217076">
    <property type="component" value="Unassembled WGS sequence"/>
</dbReference>
<dbReference type="InterPro" id="IPR010998">
    <property type="entry name" value="Integrase_recombinase_N"/>
</dbReference>
<dbReference type="CDD" id="cd01184">
    <property type="entry name" value="INT_C_like_1"/>
    <property type="match status" value="1"/>
</dbReference>
<organism evidence="8 9">
    <name type="scientific">Roseospirillum parvum</name>
    <dbReference type="NCBI Taxonomy" id="83401"/>
    <lineage>
        <taxon>Bacteria</taxon>
        <taxon>Pseudomonadati</taxon>
        <taxon>Pseudomonadota</taxon>
        <taxon>Alphaproteobacteria</taxon>
        <taxon>Rhodospirillales</taxon>
        <taxon>Rhodospirillaceae</taxon>
        <taxon>Roseospirillum</taxon>
    </lineage>
</organism>
<dbReference type="Gene3D" id="1.10.443.10">
    <property type="entry name" value="Intergrase catalytic core"/>
    <property type="match status" value="1"/>
</dbReference>
<dbReference type="PANTHER" id="PTHR30349">
    <property type="entry name" value="PHAGE INTEGRASE-RELATED"/>
    <property type="match status" value="1"/>
</dbReference>
<feature type="domain" description="Core-binding (CB)" evidence="7">
    <location>
        <begin position="173"/>
        <end position="256"/>
    </location>
</feature>
<evidence type="ECO:0000256" key="5">
    <source>
        <dbReference type="PROSITE-ProRule" id="PRU01248"/>
    </source>
</evidence>
<evidence type="ECO:0000256" key="4">
    <source>
        <dbReference type="ARBA" id="ARBA00023172"/>
    </source>
</evidence>
<comment type="similarity">
    <text evidence="1">Belongs to the 'phage' integrase family.</text>
</comment>
<accession>A0A1G8EI50</accession>
<proteinExistence type="inferred from homology"/>
<dbReference type="InterPro" id="IPR013762">
    <property type="entry name" value="Integrase-like_cat_sf"/>
</dbReference>
<dbReference type="Gene3D" id="1.10.150.130">
    <property type="match status" value="1"/>
</dbReference>
<feature type="domain" description="Tyr recombinase" evidence="6">
    <location>
        <begin position="277"/>
        <end position="476"/>
    </location>
</feature>
<dbReference type="GO" id="GO:0015074">
    <property type="term" value="P:DNA integration"/>
    <property type="evidence" value="ECO:0007669"/>
    <property type="project" value="UniProtKB-KW"/>
</dbReference>
<keyword evidence="3 5" id="KW-0238">DNA-binding</keyword>
<dbReference type="PROSITE" id="PS51898">
    <property type="entry name" value="TYR_RECOMBINASE"/>
    <property type="match status" value="1"/>
</dbReference>
<evidence type="ECO:0000256" key="3">
    <source>
        <dbReference type="ARBA" id="ARBA00023125"/>
    </source>
</evidence>
<sequence length="490" mass="55927">MRRARLLSITADRLFDHLMSHPELTPDQIDDLARKWFAEALRDEEDFRLSAQSGKALYVWPRAGEDPVDADLELLSELEADYREAIACNQFSKVARDVECLLGEAGRSAEPGSDVYKRLCLALLRANIELFRISKARRVGDYSLEPIDPLFRRQSASVSSMMPEPGDQRAKSLPLGDVLEAYEVAQVRDGKWQPTTRRNAIGKLRLFVETLDGKPIDTVTRDDIRGWREVLEEGERSNNTIRHHFKVVAALFNWAKQEGKATIDNPTVGLMPPADAPKRDAFSADELRRLFHSPLYTGHWRADRRERPGSVLVKDYKYWFPLISLHTGMRVEEIAKLRVADVRMEDGVWCFDILKSKTKAGERLVPIHPRLIDLGFLEHVKAIKHERLWPELKPNSEGSHSHRFAVWFPGYLRMIGLEREGVVFHSFRHTFVSRLEEAGVDTARIGRIVGHKINGITAGTYGGKLFTPSKRLECFKDLDFGVDLTHLMGR</sequence>
<dbReference type="InterPro" id="IPR044068">
    <property type="entry name" value="CB"/>
</dbReference>
<dbReference type="STRING" id="83401.SAMN05421742_11048"/>
<dbReference type="GO" id="GO:0006310">
    <property type="term" value="P:DNA recombination"/>
    <property type="evidence" value="ECO:0007669"/>
    <property type="project" value="UniProtKB-KW"/>
</dbReference>
<keyword evidence="2" id="KW-0229">DNA integration</keyword>
<reference evidence="9" key="1">
    <citation type="submission" date="2016-10" db="EMBL/GenBank/DDBJ databases">
        <authorList>
            <person name="Varghese N."/>
            <person name="Submissions S."/>
        </authorList>
    </citation>
    <scope>NUCLEOTIDE SEQUENCE [LARGE SCALE GENOMIC DNA]</scope>
    <source>
        <strain evidence="9">930I</strain>
    </source>
</reference>
<dbReference type="SUPFAM" id="SSF56349">
    <property type="entry name" value="DNA breaking-rejoining enzymes"/>
    <property type="match status" value="1"/>
</dbReference>
<evidence type="ECO:0000259" key="6">
    <source>
        <dbReference type="PROSITE" id="PS51898"/>
    </source>
</evidence>
<evidence type="ECO:0000313" key="9">
    <source>
        <dbReference type="Proteomes" id="UP000217076"/>
    </source>
</evidence>
<name>A0A1G8EI50_9PROT</name>
<dbReference type="InterPro" id="IPR002104">
    <property type="entry name" value="Integrase_catalytic"/>
</dbReference>
<protein>
    <submittedName>
        <fullName evidence="8">Site-specific recombinase XerD</fullName>
    </submittedName>
</protein>
<evidence type="ECO:0000256" key="1">
    <source>
        <dbReference type="ARBA" id="ARBA00008857"/>
    </source>
</evidence>
<keyword evidence="9" id="KW-1185">Reference proteome</keyword>
<dbReference type="InterPro" id="IPR050090">
    <property type="entry name" value="Tyrosine_recombinase_XerCD"/>
</dbReference>
<dbReference type="InterPro" id="IPR011010">
    <property type="entry name" value="DNA_brk_join_enz"/>
</dbReference>
<dbReference type="AlphaFoldDB" id="A0A1G8EI50"/>
<dbReference type="EMBL" id="FNCV01000010">
    <property type="protein sequence ID" value="SDH69556.1"/>
    <property type="molecule type" value="Genomic_DNA"/>
</dbReference>